<dbReference type="CDD" id="cd06661">
    <property type="entry name" value="GGCT_like"/>
    <property type="match status" value="1"/>
</dbReference>
<dbReference type="Gene3D" id="3.10.490.10">
    <property type="entry name" value="Gamma-glutamyl cyclotransferase-like"/>
    <property type="match status" value="1"/>
</dbReference>
<dbReference type="KEGG" id="aprs:BI364_16385"/>
<accession>A0A1D8ITI4</accession>
<feature type="binding site" evidence="3">
    <location>
        <begin position="7"/>
        <end position="12"/>
    </location>
    <ligand>
        <name>substrate</name>
    </ligand>
</feature>
<gene>
    <name evidence="4" type="ORF">BI364_16385</name>
</gene>
<protein>
    <recommendedName>
        <fullName evidence="6">Gamma-glutamylcyclotransferase</fullName>
    </recommendedName>
</protein>
<evidence type="ECO:0000256" key="3">
    <source>
        <dbReference type="PIRSR" id="PIRSR617939-2"/>
    </source>
</evidence>
<dbReference type="GO" id="GO:0003839">
    <property type="term" value="F:gamma-glutamylcyclotransferase activity"/>
    <property type="evidence" value="ECO:0007669"/>
    <property type="project" value="InterPro"/>
</dbReference>
<evidence type="ECO:0000313" key="4">
    <source>
        <dbReference type="EMBL" id="AOU99830.1"/>
    </source>
</evidence>
<dbReference type="EMBL" id="CP017415">
    <property type="protein sequence ID" value="AOU99830.1"/>
    <property type="molecule type" value="Genomic_DNA"/>
</dbReference>
<evidence type="ECO:0000256" key="1">
    <source>
        <dbReference type="ARBA" id="ARBA00023239"/>
    </source>
</evidence>
<reference evidence="5" key="1">
    <citation type="submission" date="2016-09" db="EMBL/GenBank/DDBJ databases">
        <title>Acidihalobacter prosperus F5.</title>
        <authorList>
            <person name="Khaleque H.N."/>
            <person name="Ramsay J.P."/>
            <person name="Kaksonen A.H."/>
            <person name="Boxall N.J."/>
            <person name="Watkin E.L.J."/>
        </authorList>
    </citation>
    <scope>NUCLEOTIDE SEQUENCE [LARGE SCALE GENOMIC DNA]</scope>
    <source>
        <strain evidence="5">F5</strain>
    </source>
</reference>
<name>A0A1D8ITI4_9GAMM</name>
<dbReference type="Proteomes" id="UP000095401">
    <property type="component" value="Chromosome"/>
</dbReference>
<dbReference type="InterPro" id="IPR036568">
    <property type="entry name" value="GGCT-like_sf"/>
</dbReference>
<dbReference type="PANTHER" id="PTHR12935:SF0">
    <property type="entry name" value="GAMMA-GLUTAMYLCYCLOTRANSFERASE"/>
    <property type="match status" value="1"/>
</dbReference>
<dbReference type="Pfam" id="PF13772">
    <property type="entry name" value="AIG2_2"/>
    <property type="match status" value="1"/>
</dbReference>
<evidence type="ECO:0000256" key="2">
    <source>
        <dbReference type="PIRSR" id="PIRSR617939-1"/>
    </source>
</evidence>
<keyword evidence="1" id="KW-0456">Lyase</keyword>
<evidence type="ECO:0000313" key="5">
    <source>
        <dbReference type="Proteomes" id="UP000095401"/>
    </source>
</evidence>
<evidence type="ECO:0008006" key="6">
    <source>
        <dbReference type="Google" id="ProtNLM"/>
    </source>
</evidence>
<organism evidence="4 5">
    <name type="scientific">Acidihalobacter yilgarnensis</name>
    <dbReference type="NCBI Taxonomy" id="2819280"/>
    <lineage>
        <taxon>Bacteria</taxon>
        <taxon>Pseudomonadati</taxon>
        <taxon>Pseudomonadota</taxon>
        <taxon>Gammaproteobacteria</taxon>
        <taxon>Chromatiales</taxon>
        <taxon>Ectothiorhodospiraceae</taxon>
        <taxon>Acidihalobacter</taxon>
    </lineage>
</organism>
<feature type="active site" description="Proton acceptor" evidence="2">
    <location>
        <position position="84"/>
    </location>
</feature>
<dbReference type="InterPro" id="IPR013024">
    <property type="entry name" value="GGCT-like"/>
</dbReference>
<proteinExistence type="predicted"/>
<keyword evidence="5" id="KW-1185">Reference proteome</keyword>
<dbReference type="InterPro" id="IPR017939">
    <property type="entry name" value="G-Glutamylcylcotransferase"/>
</dbReference>
<dbReference type="AlphaFoldDB" id="A0A1D8ITI4"/>
<feature type="binding site" evidence="3">
    <location>
        <position position="125"/>
    </location>
    <ligand>
        <name>substrate</name>
    </ligand>
</feature>
<dbReference type="PANTHER" id="PTHR12935">
    <property type="entry name" value="GAMMA-GLUTAMYLCYCLOTRANSFERASE"/>
    <property type="match status" value="1"/>
</dbReference>
<dbReference type="SUPFAM" id="SSF110857">
    <property type="entry name" value="Gamma-glutamyl cyclotransferase-like"/>
    <property type="match status" value="1"/>
</dbReference>
<sequence>MSNTIFYFAYGSNMSSARLQARVGSARNIGVGRLMGHCLEFHMLSRIDGSAECDAYAKECVADVVHGVLFRLDARELPVLDRYEGRGIAYERVMLEIECPDGGRVYAHTYRALRAESGVLPFDGYKAHVLNGAREHGLPAAYWAHLESVPVVRDGDAARRARELAIYD</sequence>